<feature type="compositionally biased region" description="Pro residues" evidence="1">
    <location>
        <begin position="105"/>
        <end position="122"/>
    </location>
</feature>
<keyword evidence="2" id="KW-1133">Transmembrane helix</keyword>
<evidence type="ECO:0000313" key="4">
    <source>
        <dbReference type="Proteomes" id="UP000275225"/>
    </source>
</evidence>
<reference evidence="3 4" key="1">
    <citation type="submission" date="2018-11" db="EMBL/GenBank/DDBJ databases">
        <authorList>
            <person name="Li F."/>
        </authorList>
    </citation>
    <scope>NUCLEOTIDE SEQUENCE [LARGE SCALE GENOMIC DNA]</scope>
    <source>
        <strain evidence="3 4">YS17T</strain>
    </source>
</reference>
<dbReference type="Proteomes" id="UP000275225">
    <property type="component" value="Unassembled WGS sequence"/>
</dbReference>
<keyword evidence="2" id="KW-0812">Transmembrane</keyword>
<evidence type="ECO:0000256" key="2">
    <source>
        <dbReference type="SAM" id="Phobius"/>
    </source>
</evidence>
<accession>A0A3N6X5S3</accession>
<dbReference type="EMBL" id="RQJX01000004">
    <property type="protein sequence ID" value="RQN09018.1"/>
    <property type="molecule type" value="Genomic_DNA"/>
</dbReference>
<organism evidence="3 4">
    <name type="scientific">Aeromicrobium camelliae</name>
    <dbReference type="NCBI Taxonomy" id="1538144"/>
    <lineage>
        <taxon>Bacteria</taxon>
        <taxon>Bacillati</taxon>
        <taxon>Actinomycetota</taxon>
        <taxon>Actinomycetes</taxon>
        <taxon>Propionibacteriales</taxon>
        <taxon>Nocardioidaceae</taxon>
        <taxon>Aeromicrobium</taxon>
    </lineage>
</organism>
<protein>
    <submittedName>
        <fullName evidence="3">Uncharacterized protein</fullName>
    </submittedName>
</protein>
<sequence>MGKRKKGMRDQVEDLAGHLPDKKELLDLRGEVMDRLPDKAEILALRDQLIDRLPDDVSDRLPVETKKKKRFAGVRKVAMVGLLAAAVGGVVAFLKAKADDAQVPPYTPPPAPSPSEPPQPMA</sequence>
<evidence type="ECO:0000256" key="1">
    <source>
        <dbReference type="SAM" id="MobiDB-lite"/>
    </source>
</evidence>
<gene>
    <name evidence="3" type="ORF">EHW97_04800</name>
</gene>
<dbReference type="RefSeq" id="WP_124236026.1">
    <property type="nucleotide sequence ID" value="NZ_JBHUFI010000001.1"/>
</dbReference>
<proteinExistence type="predicted"/>
<feature type="transmembrane region" description="Helical" evidence="2">
    <location>
        <begin position="77"/>
        <end position="96"/>
    </location>
</feature>
<comment type="caution">
    <text evidence="3">The sequence shown here is derived from an EMBL/GenBank/DDBJ whole genome shotgun (WGS) entry which is preliminary data.</text>
</comment>
<keyword evidence="4" id="KW-1185">Reference proteome</keyword>
<dbReference type="AlphaFoldDB" id="A0A3N6X5S3"/>
<evidence type="ECO:0000313" key="3">
    <source>
        <dbReference type="EMBL" id="RQN09018.1"/>
    </source>
</evidence>
<feature type="region of interest" description="Disordered" evidence="1">
    <location>
        <begin position="101"/>
        <end position="122"/>
    </location>
</feature>
<name>A0A3N6X5S3_9ACTN</name>
<dbReference type="OrthoDB" id="3748939at2"/>
<keyword evidence="2" id="KW-0472">Membrane</keyword>